<dbReference type="InterPro" id="IPR006439">
    <property type="entry name" value="HAD-SF_hydro_IA"/>
</dbReference>
<gene>
    <name evidence="1" type="ORF">QIT00_31265</name>
</gene>
<dbReference type="RefSeq" id="WP_282538821.1">
    <property type="nucleotide sequence ID" value="NZ_JASCIS010000045.1"/>
</dbReference>
<dbReference type="PRINTS" id="PR00413">
    <property type="entry name" value="HADHALOGNASE"/>
</dbReference>
<reference evidence="1 2" key="1">
    <citation type="submission" date="2023-05" db="EMBL/GenBank/DDBJ databases">
        <title>Draft genome sequence of Streptomyces sp. B-S-A12 isolated from a cave soil in Thailand.</title>
        <authorList>
            <person name="Chamroensaksri N."/>
            <person name="Muangham S."/>
        </authorList>
    </citation>
    <scope>NUCLEOTIDE SEQUENCE [LARGE SCALE GENOMIC DNA]</scope>
    <source>
        <strain evidence="1 2">B-S-A12</strain>
    </source>
</reference>
<dbReference type="PANTHER" id="PTHR47829:SF1">
    <property type="entry name" value="HAD FAMILY PHOSPHATASE"/>
    <property type="match status" value="1"/>
</dbReference>
<dbReference type="EMBL" id="JASCIS010000045">
    <property type="protein sequence ID" value="MDI3422973.1"/>
    <property type="molecule type" value="Genomic_DNA"/>
</dbReference>
<dbReference type="InterPro" id="IPR036412">
    <property type="entry name" value="HAD-like_sf"/>
</dbReference>
<dbReference type="InterPro" id="IPR023214">
    <property type="entry name" value="HAD_sf"/>
</dbReference>
<dbReference type="CDD" id="cd02603">
    <property type="entry name" value="HAD_sEH-N_like"/>
    <property type="match status" value="1"/>
</dbReference>
<dbReference type="PANTHER" id="PTHR47829">
    <property type="entry name" value="HYDROLASE, PUTATIVE (AFU_ORTHOLOGUE AFUA_1G12880)-RELATED"/>
    <property type="match status" value="1"/>
</dbReference>
<dbReference type="InterPro" id="IPR052898">
    <property type="entry name" value="ACAD10-like"/>
</dbReference>
<proteinExistence type="predicted"/>
<accession>A0ABT6T548</accession>
<dbReference type="NCBIfam" id="TIGR01509">
    <property type="entry name" value="HAD-SF-IA-v3"/>
    <property type="match status" value="1"/>
</dbReference>
<dbReference type="Pfam" id="PF00702">
    <property type="entry name" value="Hydrolase"/>
    <property type="match status" value="1"/>
</dbReference>
<keyword evidence="2" id="KW-1185">Reference proteome</keyword>
<dbReference type="InterPro" id="IPR023198">
    <property type="entry name" value="PGP-like_dom2"/>
</dbReference>
<evidence type="ECO:0000313" key="1">
    <source>
        <dbReference type="EMBL" id="MDI3422973.1"/>
    </source>
</evidence>
<dbReference type="Proteomes" id="UP001237105">
    <property type="component" value="Unassembled WGS sequence"/>
</dbReference>
<name>A0ABT6T548_9ACTN</name>
<comment type="caution">
    <text evidence="1">The sequence shown here is derived from an EMBL/GenBank/DDBJ whole genome shotgun (WGS) entry which is preliminary data.</text>
</comment>
<dbReference type="SUPFAM" id="SSF56784">
    <property type="entry name" value="HAD-like"/>
    <property type="match status" value="1"/>
</dbReference>
<evidence type="ECO:0000313" key="2">
    <source>
        <dbReference type="Proteomes" id="UP001237105"/>
    </source>
</evidence>
<protein>
    <submittedName>
        <fullName evidence="1">HAD family phosphatase</fullName>
    </submittedName>
</protein>
<sequence length="222" mass="23839">MIWFDFGGVLSPPLAELYASYERKTGITPEQLVGAMRTVAEGMGLPTLAPVELGVVSEAEWGRGLARALGAAHPGIDLSRARLETFGEQWFAGVTANPLMVAALRCAREHGLGVGILSNNVVEWEPYWRSIVEPAGEVDFLVDSCKVGVRKPDPEIFRLAARAAGLAPEQCVLVDDLAGNCAAAAAEGWRTVHFRDDRQALRDLGRCTGLAAFERLAPRTAA</sequence>
<dbReference type="Gene3D" id="1.10.150.240">
    <property type="entry name" value="Putative phosphatase, domain 2"/>
    <property type="match status" value="1"/>
</dbReference>
<organism evidence="1 2">
    <name type="scientific">Streptomyces luteolus</name>
    <dbReference type="NCBI Taxonomy" id="3043615"/>
    <lineage>
        <taxon>Bacteria</taxon>
        <taxon>Bacillati</taxon>
        <taxon>Actinomycetota</taxon>
        <taxon>Actinomycetes</taxon>
        <taxon>Kitasatosporales</taxon>
        <taxon>Streptomycetaceae</taxon>
        <taxon>Streptomyces</taxon>
    </lineage>
</organism>
<dbReference type="Gene3D" id="3.40.50.1000">
    <property type="entry name" value="HAD superfamily/HAD-like"/>
    <property type="match status" value="1"/>
</dbReference>